<keyword evidence="2" id="KW-0472">Membrane</keyword>
<dbReference type="Proteomes" id="UP001054902">
    <property type="component" value="Unassembled WGS sequence"/>
</dbReference>
<feature type="transmembrane region" description="Helical" evidence="2">
    <location>
        <begin position="357"/>
        <end position="385"/>
    </location>
</feature>
<comment type="caution">
    <text evidence="3">The sequence shown here is derived from an EMBL/GenBank/DDBJ whole genome shotgun (WGS) entry which is preliminary data.</text>
</comment>
<feature type="transmembrane region" description="Helical" evidence="2">
    <location>
        <begin position="231"/>
        <end position="251"/>
    </location>
</feature>
<evidence type="ECO:0000256" key="1">
    <source>
        <dbReference type="SAM" id="MobiDB-lite"/>
    </source>
</evidence>
<name>A0AAD3HDF5_9STRA</name>
<dbReference type="EMBL" id="BLLK01000069">
    <property type="protein sequence ID" value="GFH59807.1"/>
    <property type="molecule type" value="Genomic_DNA"/>
</dbReference>
<feature type="transmembrane region" description="Helical" evidence="2">
    <location>
        <begin position="142"/>
        <end position="162"/>
    </location>
</feature>
<feature type="transmembrane region" description="Helical" evidence="2">
    <location>
        <begin position="314"/>
        <end position="336"/>
    </location>
</feature>
<feature type="region of interest" description="Disordered" evidence="1">
    <location>
        <begin position="456"/>
        <end position="506"/>
    </location>
</feature>
<feature type="region of interest" description="Disordered" evidence="1">
    <location>
        <begin position="1"/>
        <end position="22"/>
    </location>
</feature>
<feature type="transmembrane region" description="Helical" evidence="2">
    <location>
        <begin position="391"/>
        <end position="410"/>
    </location>
</feature>
<keyword evidence="4" id="KW-1185">Reference proteome</keyword>
<evidence type="ECO:0000256" key="2">
    <source>
        <dbReference type="SAM" id="Phobius"/>
    </source>
</evidence>
<evidence type="ECO:0000313" key="3">
    <source>
        <dbReference type="EMBL" id="GFH59807.1"/>
    </source>
</evidence>
<accession>A0AAD3HDF5</accession>
<reference evidence="3 4" key="1">
    <citation type="journal article" date="2021" name="Sci. Rep.">
        <title>The genome of the diatom Chaetoceros tenuissimus carries an ancient integrated fragment of an extant virus.</title>
        <authorList>
            <person name="Hongo Y."/>
            <person name="Kimura K."/>
            <person name="Takaki Y."/>
            <person name="Yoshida Y."/>
            <person name="Baba S."/>
            <person name="Kobayashi G."/>
            <person name="Nagasaki K."/>
            <person name="Hano T."/>
            <person name="Tomaru Y."/>
        </authorList>
    </citation>
    <scope>NUCLEOTIDE SEQUENCE [LARGE SCALE GENOMIC DNA]</scope>
    <source>
        <strain evidence="3 4">NIES-3715</strain>
    </source>
</reference>
<feature type="transmembrane region" description="Helical" evidence="2">
    <location>
        <begin position="202"/>
        <end position="225"/>
    </location>
</feature>
<protein>
    <submittedName>
        <fullName evidence="3">Uncharacterized protein</fullName>
    </submittedName>
</protein>
<organism evidence="3 4">
    <name type="scientific">Chaetoceros tenuissimus</name>
    <dbReference type="NCBI Taxonomy" id="426638"/>
    <lineage>
        <taxon>Eukaryota</taxon>
        <taxon>Sar</taxon>
        <taxon>Stramenopiles</taxon>
        <taxon>Ochrophyta</taxon>
        <taxon>Bacillariophyta</taxon>
        <taxon>Coscinodiscophyceae</taxon>
        <taxon>Chaetocerotophycidae</taxon>
        <taxon>Chaetocerotales</taxon>
        <taxon>Chaetocerotaceae</taxon>
        <taxon>Chaetoceros</taxon>
    </lineage>
</organism>
<evidence type="ECO:0000313" key="4">
    <source>
        <dbReference type="Proteomes" id="UP001054902"/>
    </source>
</evidence>
<gene>
    <name evidence="3" type="ORF">CTEN210_16283</name>
</gene>
<feature type="compositionally biased region" description="Polar residues" evidence="1">
    <location>
        <begin position="461"/>
        <end position="496"/>
    </location>
</feature>
<sequence length="506" mass="56731">MKTTSSTASQILRSRTRNISSQPLSTTITEERNGYGSSIRTTTVRYSNGSEFSSKELLATSNEVLVPLQEVRVHTPLMLSSCDINQGLTSSSPSTVYPERYSFLQVPSYRKSLQAFFAGIASIIAANILLACVTNHDHTEIGIILVYLFSIFSLFCFTFAFLDMYSALLSFKYNQDKNSMNNYDSVNFGDIWKEVMAEGASCMLGVSWLIFCLGFVTAATTLILGVFTNKAVIGLICLMTMWLSVAYALMCHQAESSRLGPKGKKSNNPDEYVDESIHSFFVAVRNGILSVVFLVVENTMIDGDWYENPVRVVLVMMTVGFGVASFIHYTIAFTLIRLAKADSDEMRKTKKEKDGYIVRPSSLFVFATFLQILGLITFVVTLIMASIDEPINPRFVLFLIFWHSVTWWLLMLEHEPSLKRTSSCHVCFDYVETDNMKYKMIGVEHDIESQETLTYDPIGQEPSQDLTENSSNDSSTQDLNTVDTIEANRITSNTTYEPPVLGSNEE</sequence>
<proteinExistence type="predicted"/>
<feature type="transmembrane region" description="Helical" evidence="2">
    <location>
        <begin position="115"/>
        <end position="136"/>
    </location>
</feature>
<keyword evidence="2" id="KW-0812">Transmembrane</keyword>
<dbReference type="AlphaFoldDB" id="A0AAD3HDF5"/>
<keyword evidence="2" id="KW-1133">Transmembrane helix</keyword>